<gene>
    <name evidence="4" type="ORF">SPHINGO8BC_51432</name>
</gene>
<dbReference type="PANTHER" id="PTHR39184">
    <property type="match status" value="1"/>
</dbReference>
<evidence type="ECO:0000259" key="2">
    <source>
        <dbReference type="Pfam" id="PF04466"/>
    </source>
</evidence>
<dbReference type="InterPro" id="IPR027417">
    <property type="entry name" value="P-loop_NTPase"/>
</dbReference>
<feature type="domain" description="Phage terminase large subunit C-terminal" evidence="3">
    <location>
        <begin position="293"/>
        <end position="428"/>
    </location>
</feature>
<dbReference type="InterPro" id="IPR035412">
    <property type="entry name" value="Terminase_L_N"/>
</dbReference>
<accession>A0A654CZY1</accession>
<dbReference type="NCBIfam" id="TIGR01547">
    <property type="entry name" value="phage_term_2"/>
    <property type="match status" value="1"/>
</dbReference>
<evidence type="ECO:0000313" key="5">
    <source>
        <dbReference type="Proteomes" id="UP000432350"/>
    </source>
</evidence>
<dbReference type="PANTHER" id="PTHR39184:SF1">
    <property type="entry name" value="PBSX PHAGE TERMINASE LARGE SUBUNIT"/>
    <property type="match status" value="1"/>
</dbReference>
<dbReference type="InterPro" id="IPR052380">
    <property type="entry name" value="Viral_DNA_packaging_terminase"/>
</dbReference>
<proteinExistence type="predicted"/>
<organism evidence="4 5">
    <name type="scientific">Sphingobacterium multivorum</name>
    <dbReference type="NCBI Taxonomy" id="28454"/>
    <lineage>
        <taxon>Bacteria</taxon>
        <taxon>Pseudomonadati</taxon>
        <taxon>Bacteroidota</taxon>
        <taxon>Sphingobacteriia</taxon>
        <taxon>Sphingobacteriales</taxon>
        <taxon>Sphingobacteriaceae</taxon>
        <taxon>Sphingobacterium</taxon>
    </lineage>
</organism>
<evidence type="ECO:0000313" key="4">
    <source>
        <dbReference type="EMBL" id="VXC99132.1"/>
    </source>
</evidence>
<dbReference type="Proteomes" id="UP000432350">
    <property type="component" value="Unassembled WGS sequence"/>
</dbReference>
<dbReference type="Gene3D" id="3.40.50.300">
    <property type="entry name" value="P-loop containing nucleotide triphosphate hydrolases"/>
    <property type="match status" value="1"/>
</dbReference>
<dbReference type="Pfam" id="PF17288">
    <property type="entry name" value="Terminase_3C"/>
    <property type="match status" value="1"/>
</dbReference>
<keyword evidence="1" id="KW-0175">Coiled coil</keyword>
<reference evidence="4 5" key="1">
    <citation type="submission" date="2019-10" db="EMBL/GenBank/DDBJ databases">
        <authorList>
            <person name="Karimi E."/>
        </authorList>
    </citation>
    <scope>NUCLEOTIDE SEQUENCE [LARGE SCALE GENOMIC DNA]</scope>
    <source>
        <strain evidence="4">Sphingobacterium sp. 8BC</strain>
    </source>
</reference>
<protein>
    <submittedName>
        <fullName evidence="4">PBSX family phage terminase large subunit</fullName>
    </submittedName>
</protein>
<dbReference type="AlphaFoldDB" id="A0A654CZY1"/>
<evidence type="ECO:0000256" key="1">
    <source>
        <dbReference type="SAM" id="Coils"/>
    </source>
</evidence>
<evidence type="ECO:0000259" key="3">
    <source>
        <dbReference type="Pfam" id="PF17288"/>
    </source>
</evidence>
<dbReference type="RefSeq" id="WP_159332831.1">
    <property type="nucleotide sequence ID" value="NZ_LR733857.1"/>
</dbReference>
<feature type="domain" description="Phage terminase large subunit N-terminal" evidence="2">
    <location>
        <begin position="34"/>
        <end position="226"/>
    </location>
</feature>
<dbReference type="Pfam" id="PF04466">
    <property type="entry name" value="Terminase_3"/>
    <property type="match status" value="1"/>
</dbReference>
<dbReference type="EMBL" id="CABWMV010000024">
    <property type="protein sequence ID" value="VXC99132.1"/>
    <property type="molecule type" value="Genomic_DNA"/>
</dbReference>
<sequence length="442" mass="50924">MEEEVQDLKISDRYEPVFQWFDAPEDDPLYKVDTIVITGGRNSQKSFAIGTATCIAAKDYARSVLYTRYTMATTEDSIIPEFKEKIDLLNCGPSFEILKDRVNTVDGKAKIVFKGIKTSSGNQTASLKSLKGFSVFVLEEAEEMPDFKQWDKIKKSIRAEKRNLNILILNPATKEHWIYKEFFEERGVEEGFNGIVGNILYIHSTYLDMEREHIADNLWEEFEEAREAYEETKAFTEDELIKLEVTKPRLVKLARYYKHSVLGGWLNNAEGVVFTNWRYGEFEEVAPSVWGQDFGFSTDPTTLVRTSIDKKGKRLYVKLYVYKPKLKTSEIYELNSEYARNGLIYGDSAEPRLISELKGLGNNIKATIKGQGSVTAGIAIMQDFNEIIVDRESVELGREFNNYVWHDKKSKIPVDAYNHAIDAIRYAVYPQYYKKKFELLTN</sequence>
<feature type="coiled-coil region" evidence="1">
    <location>
        <begin position="219"/>
        <end position="246"/>
    </location>
</feature>
<name>A0A654CZY1_SPHMU</name>
<dbReference type="InterPro" id="IPR035413">
    <property type="entry name" value="Terminase_L_C"/>
</dbReference>
<dbReference type="InterPro" id="IPR006437">
    <property type="entry name" value="Phage_terminase_lsu"/>
</dbReference>
<dbReference type="Gene3D" id="3.30.420.280">
    <property type="match status" value="1"/>
</dbReference>